<keyword evidence="3" id="KW-1185">Reference proteome</keyword>
<dbReference type="OrthoDB" id="9111327at2"/>
<dbReference type="EMBL" id="SNYM01000004">
    <property type="protein sequence ID" value="TDQ49501.1"/>
    <property type="molecule type" value="Genomic_DNA"/>
</dbReference>
<keyword evidence="1" id="KW-0812">Transmembrane</keyword>
<feature type="transmembrane region" description="Helical" evidence="1">
    <location>
        <begin position="249"/>
        <end position="267"/>
    </location>
</feature>
<dbReference type="RefSeq" id="WP_133589146.1">
    <property type="nucleotide sequence ID" value="NZ_CP037953.1"/>
</dbReference>
<keyword evidence="1" id="KW-0472">Membrane</keyword>
<evidence type="ECO:0000256" key="1">
    <source>
        <dbReference type="SAM" id="Phobius"/>
    </source>
</evidence>
<feature type="transmembrane region" description="Helical" evidence="1">
    <location>
        <begin position="148"/>
        <end position="167"/>
    </location>
</feature>
<organism evidence="2 3">
    <name type="scientific">Permianibacter aggregans</name>
    <dbReference type="NCBI Taxonomy" id="1510150"/>
    <lineage>
        <taxon>Bacteria</taxon>
        <taxon>Pseudomonadati</taxon>
        <taxon>Pseudomonadota</taxon>
        <taxon>Gammaproteobacteria</taxon>
        <taxon>Pseudomonadales</taxon>
        <taxon>Pseudomonadaceae</taxon>
        <taxon>Permianibacter</taxon>
    </lineage>
</organism>
<protein>
    <submittedName>
        <fullName evidence="2">Uncharacterized protein DUF3667</fullName>
    </submittedName>
</protein>
<feature type="transmembrane region" description="Helical" evidence="1">
    <location>
        <begin position="179"/>
        <end position="200"/>
    </location>
</feature>
<dbReference type="AlphaFoldDB" id="A0A4R6UR26"/>
<feature type="transmembrane region" description="Helical" evidence="1">
    <location>
        <begin position="83"/>
        <end position="99"/>
    </location>
</feature>
<accession>A0A4R6UR26</accession>
<name>A0A4R6UR26_9GAMM</name>
<dbReference type="InterPro" id="IPR022134">
    <property type="entry name" value="DUF3667"/>
</dbReference>
<gene>
    <name evidence="2" type="ORF">EV696_104207</name>
</gene>
<keyword evidence="1" id="KW-1133">Transmembrane helix</keyword>
<proteinExistence type="predicted"/>
<comment type="caution">
    <text evidence="2">The sequence shown here is derived from an EMBL/GenBank/DDBJ whole genome shotgun (WGS) entry which is preliminary data.</text>
</comment>
<dbReference type="Pfam" id="PF12412">
    <property type="entry name" value="DUF3667"/>
    <property type="match status" value="1"/>
</dbReference>
<sequence length="279" mass="32441">MGTAPTSCLNCETPLQGAYCHQCGQKHIPREHWGVAPMLAELVENLGNLDNKVFRTLRDVLLRPGVVAYQFNQGRRRRYASPIRMLLFIFLVIFLYPFITDFTQDLSSHLRFGFFTQYAQPMIDTLMANAFQDRAALELKFAEKQVDVASVLVLIHVPFFALVLWGLQPQKRFYFIDHIVNASFFLIFILLYLYLNILLIGMPLEFFSRDPEFSKTVEPWLNLILLKLPFPFMMAAFLRFAYQHSWLAAAWRALPATVGFVMAHMLYRTTVFYTTLLFL</sequence>
<reference evidence="2 3" key="1">
    <citation type="submission" date="2019-03" db="EMBL/GenBank/DDBJ databases">
        <title>Genomic Encyclopedia of Type Strains, Phase IV (KMG-IV): sequencing the most valuable type-strain genomes for metagenomic binning, comparative biology and taxonomic classification.</title>
        <authorList>
            <person name="Goeker M."/>
        </authorList>
    </citation>
    <scope>NUCLEOTIDE SEQUENCE [LARGE SCALE GENOMIC DNA]</scope>
    <source>
        <strain evidence="2 3">DSM 103792</strain>
    </source>
</reference>
<evidence type="ECO:0000313" key="3">
    <source>
        <dbReference type="Proteomes" id="UP000295375"/>
    </source>
</evidence>
<feature type="transmembrane region" description="Helical" evidence="1">
    <location>
        <begin position="220"/>
        <end position="242"/>
    </location>
</feature>
<dbReference type="Proteomes" id="UP000295375">
    <property type="component" value="Unassembled WGS sequence"/>
</dbReference>
<evidence type="ECO:0000313" key="2">
    <source>
        <dbReference type="EMBL" id="TDQ49501.1"/>
    </source>
</evidence>